<evidence type="ECO:0000259" key="1">
    <source>
        <dbReference type="PROSITE" id="PS51819"/>
    </source>
</evidence>
<keyword evidence="3" id="KW-1185">Reference proteome</keyword>
<feature type="domain" description="VOC" evidence="1">
    <location>
        <begin position="25"/>
        <end position="137"/>
    </location>
</feature>
<dbReference type="SUPFAM" id="SSF54593">
    <property type="entry name" value="Glyoxalase/Bleomycin resistance protein/Dihydroxybiphenyl dioxygenase"/>
    <property type="match status" value="1"/>
</dbReference>
<dbReference type="AlphaFoldDB" id="A0A917H6B2"/>
<organism evidence="2 3">
    <name type="scientific">Kocuria dechangensis</name>
    <dbReference type="NCBI Taxonomy" id="1176249"/>
    <lineage>
        <taxon>Bacteria</taxon>
        <taxon>Bacillati</taxon>
        <taxon>Actinomycetota</taxon>
        <taxon>Actinomycetes</taxon>
        <taxon>Micrococcales</taxon>
        <taxon>Micrococcaceae</taxon>
        <taxon>Kocuria</taxon>
    </lineage>
</organism>
<dbReference type="Pfam" id="PF00903">
    <property type="entry name" value="Glyoxalase"/>
    <property type="match status" value="1"/>
</dbReference>
<evidence type="ECO:0000313" key="3">
    <source>
        <dbReference type="Proteomes" id="UP000638848"/>
    </source>
</evidence>
<proteinExistence type="predicted"/>
<reference evidence="2" key="2">
    <citation type="submission" date="2020-09" db="EMBL/GenBank/DDBJ databases">
        <authorList>
            <person name="Sun Q."/>
            <person name="Zhou Y."/>
        </authorList>
    </citation>
    <scope>NUCLEOTIDE SEQUENCE</scope>
    <source>
        <strain evidence="2">CGMCC 1.12187</strain>
    </source>
</reference>
<dbReference type="Gene3D" id="3.10.180.10">
    <property type="entry name" value="2,3-Dihydroxybiphenyl 1,2-Dioxygenase, domain 1"/>
    <property type="match status" value="1"/>
</dbReference>
<accession>A0A917H6B2</accession>
<protein>
    <recommendedName>
        <fullName evidence="1">VOC domain-containing protein</fullName>
    </recommendedName>
</protein>
<comment type="caution">
    <text evidence="2">The sequence shown here is derived from an EMBL/GenBank/DDBJ whole genome shotgun (WGS) entry which is preliminary data.</text>
</comment>
<dbReference type="EMBL" id="BMEQ01000034">
    <property type="protein sequence ID" value="GGG69512.1"/>
    <property type="molecule type" value="Genomic_DNA"/>
</dbReference>
<name>A0A917H6B2_9MICC</name>
<dbReference type="Proteomes" id="UP000638848">
    <property type="component" value="Unassembled WGS sequence"/>
</dbReference>
<dbReference type="InterPro" id="IPR029068">
    <property type="entry name" value="Glyas_Bleomycin-R_OHBP_Dase"/>
</dbReference>
<gene>
    <name evidence="2" type="ORF">GCM10011374_37440</name>
</gene>
<reference evidence="2" key="1">
    <citation type="journal article" date="2014" name="Int. J. Syst. Evol. Microbiol.">
        <title>Complete genome sequence of Corynebacterium casei LMG S-19264T (=DSM 44701T), isolated from a smear-ripened cheese.</title>
        <authorList>
            <consortium name="US DOE Joint Genome Institute (JGI-PGF)"/>
            <person name="Walter F."/>
            <person name="Albersmeier A."/>
            <person name="Kalinowski J."/>
            <person name="Ruckert C."/>
        </authorList>
    </citation>
    <scope>NUCLEOTIDE SEQUENCE</scope>
    <source>
        <strain evidence="2">CGMCC 1.12187</strain>
    </source>
</reference>
<dbReference type="InterPro" id="IPR004360">
    <property type="entry name" value="Glyas_Fos-R_dOase_dom"/>
</dbReference>
<dbReference type="PROSITE" id="PS51819">
    <property type="entry name" value="VOC"/>
    <property type="match status" value="1"/>
</dbReference>
<sequence length="153" mass="16761">MRYDVATVRGGVPLAGAPRYRSGMAIDLYAGVCVGDYDRALDWYERLLGAPPSLETGEGEAVWDLGEHRALFIDHRPEHAGHGRHTIFVGTVEDLQVWVARVADRGIEPVRWEESPDGMREAMYQDPEGSVIYFGGTPADAARPSAGAPRHTS</sequence>
<evidence type="ECO:0000313" key="2">
    <source>
        <dbReference type="EMBL" id="GGG69512.1"/>
    </source>
</evidence>
<dbReference type="InterPro" id="IPR037523">
    <property type="entry name" value="VOC_core"/>
</dbReference>